<dbReference type="CDD" id="cd06222">
    <property type="entry name" value="RNase_H_like"/>
    <property type="match status" value="1"/>
</dbReference>
<dbReference type="InterPro" id="IPR036397">
    <property type="entry name" value="RNaseH_sf"/>
</dbReference>
<dbReference type="AlphaFoldDB" id="A0A7J8ME66"/>
<accession>A0A7J8ME66</accession>
<dbReference type="PANTHER" id="PTHR47723">
    <property type="entry name" value="OS05G0353850 PROTEIN"/>
    <property type="match status" value="1"/>
</dbReference>
<protein>
    <recommendedName>
        <fullName evidence="1">RNase H type-1 domain-containing protein</fullName>
    </recommendedName>
</protein>
<dbReference type="Gene3D" id="3.30.420.10">
    <property type="entry name" value="Ribonuclease H-like superfamily/Ribonuclease H"/>
    <property type="match status" value="1"/>
</dbReference>
<organism evidence="2 3">
    <name type="scientific">Gossypium lobatum</name>
    <dbReference type="NCBI Taxonomy" id="34289"/>
    <lineage>
        <taxon>Eukaryota</taxon>
        <taxon>Viridiplantae</taxon>
        <taxon>Streptophyta</taxon>
        <taxon>Embryophyta</taxon>
        <taxon>Tracheophyta</taxon>
        <taxon>Spermatophyta</taxon>
        <taxon>Magnoliopsida</taxon>
        <taxon>eudicotyledons</taxon>
        <taxon>Gunneridae</taxon>
        <taxon>Pentapetalae</taxon>
        <taxon>rosids</taxon>
        <taxon>malvids</taxon>
        <taxon>Malvales</taxon>
        <taxon>Malvaceae</taxon>
        <taxon>Malvoideae</taxon>
        <taxon>Gossypium</taxon>
    </lineage>
</organism>
<sequence>MDCSFPMAVFMTLMSSYVKLNTDGVVFSSRACASVGGIISDVNGVWQCGFTTTIRESTIFQVETRAMLEGLRLAYDKGFGELECDNTLLIEIILVGSVVDNRLTELRMIHSMLIFPWEVYVRQIPRTQNTMANPFTKNVDPELLQFYLLEGSPIIG</sequence>
<dbReference type="EMBL" id="JABEZX010000008">
    <property type="protein sequence ID" value="MBA0562880.1"/>
    <property type="molecule type" value="Genomic_DNA"/>
</dbReference>
<dbReference type="Proteomes" id="UP000593572">
    <property type="component" value="Unassembled WGS sequence"/>
</dbReference>
<keyword evidence="3" id="KW-1185">Reference proteome</keyword>
<comment type="caution">
    <text evidence="2">The sequence shown here is derived from an EMBL/GenBank/DDBJ whole genome shotgun (WGS) entry which is preliminary data.</text>
</comment>
<dbReference type="InterPro" id="IPR002156">
    <property type="entry name" value="RNaseH_domain"/>
</dbReference>
<proteinExistence type="predicted"/>
<dbReference type="PANTHER" id="PTHR47723:SF24">
    <property type="entry name" value="RNASE H TYPE-1 DOMAIN-CONTAINING PROTEIN"/>
    <property type="match status" value="1"/>
</dbReference>
<evidence type="ECO:0000313" key="3">
    <source>
        <dbReference type="Proteomes" id="UP000593572"/>
    </source>
</evidence>
<dbReference type="InterPro" id="IPR012337">
    <property type="entry name" value="RNaseH-like_sf"/>
</dbReference>
<dbReference type="InterPro" id="IPR044730">
    <property type="entry name" value="RNase_H-like_dom_plant"/>
</dbReference>
<dbReference type="Pfam" id="PF13456">
    <property type="entry name" value="RVT_3"/>
    <property type="match status" value="1"/>
</dbReference>
<gene>
    <name evidence="2" type="ORF">Golob_007901</name>
</gene>
<dbReference type="GO" id="GO:0004523">
    <property type="term" value="F:RNA-DNA hybrid ribonuclease activity"/>
    <property type="evidence" value="ECO:0007669"/>
    <property type="project" value="InterPro"/>
</dbReference>
<feature type="domain" description="RNase H type-1" evidence="1">
    <location>
        <begin position="21"/>
        <end position="137"/>
    </location>
</feature>
<dbReference type="SUPFAM" id="SSF53098">
    <property type="entry name" value="Ribonuclease H-like"/>
    <property type="match status" value="1"/>
</dbReference>
<reference evidence="2 3" key="1">
    <citation type="journal article" date="2019" name="Genome Biol. Evol.">
        <title>Insights into the evolution of the New World diploid cottons (Gossypium, subgenus Houzingenia) based on genome sequencing.</title>
        <authorList>
            <person name="Grover C.E."/>
            <person name="Arick M.A. 2nd"/>
            <person name="Thrash A."/>
            <person name="Conover J.L."/>
            <person name="Sanders W.S."/>
            <person name="Peterson D.G."/>
            <person name="Frelichowski J.E."/>
            <person name="Scheffler J.A."/>
            <person name="Scheffler B.E."/>
            <person name="Wendel J.F."/>
        </authorList>
    </citation>
    <scope>NUCLEOTIDE SEQUENCE [LARGE SCALE GENOMIC DNA]</scope>
    <source>
        <strain evidence="2">157</strain>
        <tissue evidence="2">Leaf</tissue>
    </source>
</reference>
<dbReference type="GO" id="GO:0003676">
    <property type="term" value="F:nucleic acid binding"/>
    <property type="evidence" value="ECO:0007669"/>
    <property type="project" value="InterPro"/>
</dbReference>
<evidence type="ECO:0000259" key="1">
    <source>
        <dbReference type="Pfam" id="PF13456"/>
    </source>
</evidence>
<evidence type="ECO:0000313" key="2">
    <source>
        <dbReference type="EMBL" id="MBA0562880.1"/>
    </source>
</evidence>
<name>A0A7J8ME66_9ROSI</name>
<dbReference type="InterPro" id="IPR053151">
    <property type="entry name" value="RNase_H-like"/>
</dbReference>